<gene>
    <name evidence="3" type="ordered locus">Halhy_4648</name>
</gene>
<dbReference type="Proteomes" id="UP000008461">
    <property type="component" value="Chromosome"/>
</dbReference>
<keyword evidence="2" id="KW-0732">Signal</keyword>
<dbReference type="AlphaFoldDB" id="F4KVM7"/>
<keyword evidence="4" id="KW-1185">Reference proteome</keyword>
<dbReference type="OrthoDB" id="632318at2"/>
<dbReference type="EMBL" id="CP002691">
    <property type="protein sequence ID" value="AEE52484.1"/>
    <property type="molecule type" value="Genomic_DNA"/>
</dbReference>
<evidence type="ECO:0008006" key="5">
    <source>
        <dbReference type="Google" id="ProtNLM"/>
    </source>
</evidence>
<feature type="signal peptide" evidence="2">
    <location>
        <begin position="1"/>
        <end position="21"/>
    </location>
</feature>
<dbReference type="Pfam" id="PF19867">
    <property type="entry name" value="DUF6340"/>
    <property type="match status" value="1"/>
</dbReference>
<dbReference type="Gene3D" id="1.25.40.10">
    <property type="entry name" value="Tetratricopeptide repeat domain"/>
    <property type="match status" value="1"/>
</dbReference>
<sequence>MKNQSLLLFAFVALISWSCGTSSTLLEVLQPSQIVLPEDIKVVALIDRSKPEKGFANFMEGAFSGEDFGQDREGRRLALQNLTTTLTRTPTLQIKGTGVEYTGSKNGKQMLPPLNWDEIKSICSKYGADAVIALESFDSSSDISYSQSSYKSKQKDGTEITKYTHTARRNVRVYMGWRVYDPKLRVVVDENTTNESDEDTATGDTQDRARTNLRSQLTAVRELAAKAGDSYGKRIAPVWVNVSRTYYTTAKGADKDAMEQAHRLTQAGKWEEAAEVWNDLLSSARDPKTKGKAAHNLALAFERNGNLSKAEDWAGKAYTQYGNKTSQNYVYVIQQRISDQARLDYQLKKVKP</sequence>
<evidence type="ECO:0000313" key="3">
    <source>
        <dbReference type="EMBL" id="AEE52484.1"/>
    </source>
</evidence>
<dbReference type="STRING" id="760192.Halhy_4648"/>
<evidence type="ECO:0000256" key="2">
    <source>
        <dbReference type="SAM" id="SignalP"/>
    </source>
</evidence>
<feature type="region of interest" description="Disordered" evidence="1">
    <location>
        <begin position="190"/>
        <end position="209"/>
    </location>
</feature>
<accession>F4KVM7</accession>
<evidence type="ECO:0000256" key="1">
    <source>
        <dbReference type="SAM" id="MobiDB-lite"/>
    </source>
</evidence>
<dbReference type="HOGENOM" id="CLU_787016_0_0_10"/>
<name>F4KVM7_HALH1</name>
<organism evidence="3 4">
    <name type="scientific">Haliscomenobacter hydrossis (strain ATCC 27775 / DSM 1100 / LMG 10767 / O)</name>
    <dbReference type="NCBI Taxonomy" id="760192"/>
    <lineage>
        <taxon>Bacteria</taxon>
        <taxon>Pseudomonadati</taxon>
        <taxon>Bacteroidota</taxon>
        <taxon>Saprospiria</taxon>
        <taxon>Saprospirales</taxon>
        <taxon>Haliscomenobacteraceae</taxon>
        <taxon>Haliscomenobacter</taxon>
    </lineage>
</organism>
<dbReference type="eggNOG" id="COG0457">
    <property type="taxonomic scope" value="Bacteria"/>
</dbReference>
<dbReference type="RefSeq" id="WP_013767022.1">
    <property type="nucleotide sequence ID" value="NC_015510.1"/>
</dbReference>
<dbReference type="SUPFAM" id="SSF48452">
    <property type="entry name" value="TPR-like"/>
    <property type="match status" value="1"/>
</dbReference>
<feature type="chain" id="PRO_5003312161" description="Tetratricopeptide repeat protein" evidence="2">
    <location>
        <begin position="22"/>
        <end position="352"/>
    </location>
</feature>
<reference key="2">
    <citation type="submission" date="2011-04" db="EMBL/GenBank/DDBJ databases">
        <title>Complete sequence of chromosome of Haliscomenobacter hydrossis DSM 1100.</title>
        <authorList>
            <consortium name="US DOE Joint Genome Institute (JGI-PGF)"/>
            <person name="Lucas S."/>
            <person name="Han J."/>
            <person name="Lapidus A."/>
            <person name="Bruce D."/>
            <person name="Goodwin L."/>
            <person name="Pitluck S."/>
            <person name="Peters L."/>
            <person name="Kyrpides N."/>
            <person name="Mavromatis K."/>
            <person name="Ivanova N."/>
            <person name="Ovchinnikova G."/>
            <person name="Pagani I."/>
            <person name="Daligault H."/>
            <person name="Detter J.C."/>
            <person name="Han C."/>
            <person name="Land M."/>
            <person name="Hauser L."/>
            <person name="Markowitz V."/>
            <person name="Cheng J.-F."/>
            <person name="Hugenholtz P."/>
            <person name="Woyke T."/>
            <person name="Wu D."/>
            <person name="Verbarg S."/>
            <person name="Frueling A."/>
            <person name="Brambilla E."/>
            <person name="Klenk H.-P."/>
            <person name="Eisen J.A."/>
        </authorList>
    </citation>
    <scope>NUCLEOTIDE SEQUENCE</scope>
    <source>
        <strain>DSM 1100</strain>
    </source>
</reference>
<dbReference type="KEGG" id="hhy:Halhy_4648"/>
<evidence type="ECO:0000313" key="4">
    <source>
        <dbReference type="Proteomes" id="UP000008461"/>
    </source>
</evidence>
<dbReference type="InterPro" id="IPR011990">
    <property type="entry name" value="TPR-like_helical_dom_sf"/>
</dbReference>
<dbReference type="InterPro" id="IPR045921">
    <property type="entry name" value="DUF6340"/>
</dbReference>
<proteinExistence type="predicted"/>
<protein>
    <recommendedName>
        <fullName evidence="5">Tetratricopeptide repeat protein</fullName>
    </recommendedName>
</protein>
<reference evidence="3 4" key="1">
    <citation type="journal article" date="2011" name="Stand. Genomic Sci.">
        <title>Complete genome sequence of Haliscomenobacter hydrossis type strain (O).</title>
        <authorList>
            <consortium name="US DOE Joint Genome Institute (JGI-PGF)"/>
            <person name="Daligault H."/>
            <person name="Lapidus A."/>
            <person name="Zeytun A."/>
            <person name="Nolan M."/>
            <person name="Lucas S."/>
            <person name="Del Rio T.G."/>
            <person name="Tice H."/>
            <person name="Cheng J.F."/>
            <person name="Tapia R."/>
            <person name="Han C."/>
            <person name="Goodwin L."/>
            <person name="Pitluck S."/>
            <person name="Liolios K."/>
            <person name="Pagani I."/>
            <person name="Ivanova N."/>
            <person name="Huntemann M."/>
            <person name="Mavromatis K."/>
            <person name="Mikhailova N."/>
            <person name="Pati A."/>
            <person name="Chen A."/>
            <person name="Palaniappan K."/>
            <person name="Land M."/>
            <person name="Hauser L."/>
            <person name="Brambilla E.M."/>
            <person name="Rohde M."/>
            <person name="Verbarg S."/>
            <person name="Goker M."/>
            <person name="Bristow J."/>
            <person name="Eisen J.A."/>
            <person name="Markowitz V."/>
            <person name="Hugenholtz P."/>
            <person name="Kyrpides N.C."/>
            <person name="Klenk H.P."/>
            <person name="Woyke T."/>
        </authorList>
    </citation>
    <scope>NUCLEOTIDE SEQUENCE [LARGE SCALE GENOMIC DNA]</scope>
    <source>
        <strain evidence="4">ATCC 27775 / DSM 1100 / LMG 10767 / O</strain>
    </source>
</reference>